<dbReference type="InterPro" id="IPR006683">
    <property type="entry name" value="Thioestr_dom"/>
</dbReference>
<gene>
    <name evidence="2" type="ORF">BCR42DRAFT_448934</name>
</gene>
<dbReference type="InterPro" id="IPR029069">
    <property type="entry name" value="HotDog_dom_sf"/>
</dbReference>
<dbReference type="InterPro" id="IPR052061">
    <property type="entry name" value="PTE-AB_protein"/>
</dbReference>
<sequence length="194" mass="21549">MVAETQDTILEQQHILADHDPITVATNERDDLEVVKQARENSEWTEVKAYGHLKGDALLNNFTASTLRAQGRIIVPPVVFYNQDRTETMSVVHLGKELCGHDGIIHGGMLATLLDEILALVAIPALPNYMGFTANLNIDYRRPVVSNQWIVLRGRLDKAEGRKAHVEAWAENLNGDVKFVEAKSLYISPKAPVA</sequence>
<dbReference type="SUPFAM" id="SSF54637">
    <property type="entry name" value="Thioesterase/thiol ester dehydrase-isomerase"/>
    <property type="match status" value="1"/>
</dbReference>
<keyword evidence="3" id="KW-1185">Reference proteome</keyword>
<dbReference type="Proteomes" id="UP000193560">
    <property type="component" value="Unassembled WGS sequence"/>
</dbReference>
<feature type="domain" description="Thioesterase" evidence="1">
    <location>
        <begin position="103"/>
        <end position="172"/>
    </location>
</feature>
<dbReference type="Pfam" id="PF03061">
    <property type="entry name" value="4HBT"/>
    <property type="match status" value="1"/>
</dbReference>
<name>A0A1X2ISE8_9FUNG</name>
<evidence type="ECO:0000259" key="1">
    <source>
        <dbReference type="Pfam" id="PF03061"/>
    </source>
</evidence>
<dbReference type="Gene3D" id="3.10.129.10">
    <property type="entry name" value="Hotdog Thioesterase"/>
    <property type="match status" value="1"/>
</dbReference>
<evidence type="ECO:0000313" key="3">
    <source>
        <dbReference type="Proteomes" id="UP000193560"/>
    </source>
</evidence>
<accession>A0A1X2ISE8</accession>
<dbReference type="AlphaFoldDB" id="A0A1X2ISE8"/>
<proteinExistence type="predicted"/>
<comment type="caution">
    <text evidence="2">The sequence shown here is derived from an EMBL/GenBank/DDBJ whole genome shotgun (WGS) entry which is preliminary data.</text>
</comment>
<dbReference type="STRING" id="90262.A0A1X2ISE8"/>
<dbReference type="PANTHER" id="PTHR47260">
    <property type="entry name" value="UPF0644 PROTEIN PB2B4.06"/>
    <property type="match status" value="1"/>
</dbReference>
<dbReference type="PANTHER" id="PTHR47260:SF1">
    <property type="entry name" value="UPF0644 PROTEIN PB2B4.06"/>
    <property type="match status" value="1"/>
</dbReference>
<reference evidence="2 3" key="1">
    <citation type="submission" date="2016-07" db="EMBL/GenBank/DDBJ databases">
        <title>Pervasive Adenine N6-methylation of Active Genes in Fungi.</title>
        <authorList>
            <consortium name="DOE Joint Genome Institute"/>
            <person name="Mondo S.J."/>
            <person name="Dannebaum R.O."/>
            <person name="Kuo R.C."/>
            <person name="Labutti K."/>
            <person name="Haridas S."/>
            <person name="Kuo A."/>
            <person name="Salamov A."/>
            <person name="Ahrendt S.R."/>
            <person name="Lipzen A."/>
            <person name="Sullivan W."/>
            <person name="Andreopoulos W.B."/>
            <person name="Clum A."/>
            <person name="Lindquist E."/>
            <person name="Daum C."/>
            <person name="Ramamoorthy G.K."/>
            <person name="Gryganskyi A."/>
            <person name="Culley D."/>
            <person name="Magnuson J.K."/>
            <person name="James T.Y."/>
            <person name="O'Malley M.A."/>
            <person name="Stajich J.E."/>
            <person name="Spatafora J.W."/>
            <person name="Visel A."/>
            <person name="Grigoriev I.V."/>
        </authorList>
    </citation>
    <scope>NUCLEOTIDE SEQUENCE [LARGE SCALE GENOMIC DNA]</scope>
    <source>
        <strain evidence="2 3">NRRL 1336</strain>
    </source>
</reference>
<evidence type="ECO:0000313" key="2">
    <source>
        <dbReference type="EMBL" id="ORZ20656.1"/>
    </source>
</evidence>
<dbReference type="EMBL" id="MCGE01000006">
    <property type="protein sequence ID" value="ORZ20656.1"/>
    <property type="molecule type" value="Genomic_DNA"/>
</dbReference>
<protein>
    <submittedName>
        <fullName evidence="2">HotDog domain-containing protein</fullName>
    </submittedName>
</protein>
<dbReference type="OrthoDB" id="506431at2759"/>
<dbReference type="CDD" id="cd03443">
    <property type="entry name" value="PaaI_thioesterase"/>
    <property type="match status" value="1"/>
</dbReference>
<organism evidence="2 3">
    <name type="scientific">Absidia repens</name>
    <dbReference type="NCBI Taxonomy" id="90262"/>
    <lineage>
        <taxon>Eukaryota</taxon>
        <taxon>Fungi</taxon>
        <taxon>Fungi incertae sedis</taxon>
        <taxon>Mucoromycota</taxon>
        <taxon>Mucoromycotina</taxon>
        <taxon>Mucoromycetes</taxon>
        <taxon>Mucorales</taxon>
        <taxon>Cunninghamellaceae</taxon>
        <taxon>Absidia</taxon>
    </lineage>
</organism>